<dbReference type="InterPro" id="IPR016024">
    <property type="entry name" value="ARM-type_fold"/>
</dbReference>
<dbReference type="STRING" id="583355.Caka_2336"/>
<dbReference type="KEGG" id="caa:Caka_2336"/>
<name>D5EMW3_CORAD</name>
<proteinExistence type="predicted"/>
<dbReference type="Proteomes" id="UP000000925">
    <property type="component" value="Chromosome"/>
</dbReference>
<dbReference type="RefSeq" id="WP_013044075.1">
    <property type="nucleotide sequence ID" value="NC_014008.1"/>
</dbReference>
<dbReference type="AlphaFoldDB" id="D5EMW3"/>
<evidence type="ECO:0000313" key="1">
    <source>
        <dbReference type="EMBL" id="ADE55353.1"/>
    </source>
</evidence>
<keyword evidence="2" id="KW-1185">Reference proteome</keyword>
<dbReference type="eggNOG" id="COG5330">
    <property type="taxonomic scope" value="Bacteria"/>
</dbReference>
<protein>
    <submittedName>
        <fullName evidence="1">Leucine rich repeat variant</fullName>
    </submittedName>
</protein>
<dbReference type="EMBL" id="CP001998">
    <property type="protein sequence ID" value="ADE55353.1"/>
    <property type="molecule type" value="Genomic_DNA"/>
</dbReference>
<dbReference type="SUPFAM" id="SSF48371">
    <property type="entry name" value="ARM repeat"/>
    <property type="match status" value="2"/>
</dbReference>
<reference evidence="1 2" key="1">
    <citation type="journal article" date="2010" name="Stand. Genomic Sci.">
        <title>Complete genome sequence of Coraliomargarita akajimensis type strain (04OKA010-24).</title>
        <authorList>
            <person name="Mavromatis K."/>
            <person name="Abt B."/>
            <person name="Brambilla E."/>
            <person name="Lapidus A."/>
            <person name="Copeland A."/>
            <person name="Deshpande S."/>
            <person name="Nolan M."/>
            <person name="Lucas S."/>
            <person name="Tice H."/>
            <person name="Cheng J.F."/>
            <person name="Han C."/>
            <person name="Detter J.C."/>
            <person name="Woyke T."/>
            <person name="Goodwin L."/>
            <person name="Pitluck S."/>
            <person name="Held B."/>
            <person name="Brettin T."/>
            <person name="Tapia R."/>
            <person name="Ivanova N."/>
            <person name="Mikhailova N."/>
            <person name="Pati A."/>
            <person name="Liolios K."/>
            <person name="Chen A."/>
            <person name="Palaniappan K."/>
            <person name="Land M."/>
            <person name="Hauser L."/>
            <person name="Chang Y.J."/>
            <person name="Jeffries C.D."/>
            <person name="Rohde M."/>
            <person name="Goker M."/>
            <person name="Bristow J."/>
            <person name="Eisen J.A."/>
            <person name="Markowitz V."/>
            <person name="Hugenholtz P."/>
            <person name="Klenk H.P."/>
            <person name="Kyrpides N.C."/>
        </authorList>
    </citation>
    <scope>NUCLEOTIDE SEQUENCE [LARGE SCALE GENOMIC DNA]</scope>
    <source>
        <strain evidence="2">DSM 45221 / IAM 15411 / JCM 23193 / KCTC 12865</strain>
    </source>
</reference>
<dbReference type="InterPro" id="IPR011989">
    <property type="entry name" value="ARM-like"/>
</dbReference>
<dbReference type="Gene3D" id="1.25.10.10">
    <property type="entry name" value="Leucine-rich Repeat Variant"/>
    <property type="match status" value="1"/>
</dbReference>
<dbReference type="OrthoDB" id="189750at2"/>
<gene>
    <name evidence="1" type="ordered locus">Caka_2336</name>
</gene>
<dbReference type="HOGENOM" id="CLU_551764_0_0_0"/>
<evidence type="ECO:0000313" key="2">
    <source>
        <dbReference type="Proteomes" id="UP000000925"/>
    </source>
</evidence>
<sequence>MGAINTYQDLVEAIDQNGIDATVKAHRKPPLHTRILRELYELYLDQPKYVEFLAHYPLIPSDLAERIAQDLGDEQVAIARGLASNPRSSQPTLNRLCTHADTAVRKALAANSNLTPKECQQLVEDDNPFVRATLAGNPSLPAGLQFVLSADDAGCVRAALAGRKTLDPDIAVQLSQDDDICVRTAIICNWTQDPELLHLWAELDDPISQQLLLRRHKPLEPSLIETLSLSPAGDIRKEAIQRSELTGPRMLWLVESDNLQDRLFLAEQTDLPSSIQRLLAQDSSPKVRRRLAANTCIDDGIAMHIASSDDLQACRTLAKNSALQDDCIAQLCTHPDDNIALLVAYREDLNDHHRDLLLNQRQSITVAEHLAYQGVGYRHVGTDPAEQLARADAPSLRRYAAQSANLEISTFQQLSKDPTPAIREAVASNSSTPESCLQALTQDNQRAVMFAAEDNLAKRLRKASTPERVIEENEEADDNIPNPLLNKLINFFTE</sequence>
<accession>D5EMW3</accession>
<organism evidence="1 2">
    <name type="scientific">Coraliomargarita akajimensis (strain DSM 45221 / IAM 15411 / JCM 23193 / KCTC 12865 / 04OKA010-24)</name>
    <dbReference type="NCBI Taxonomy" id="583355"/>
    <lineage>
        <taxon>Bacteria</taxon>
        <taxon>Pseudomonadati</taxon>
        <taxon>Verrucomicrobiota</taxon>
        <taxon>Opitutia</taxon>
        <taxon>Puniceicoccales</taxon>
        <taxon>Coraliomargaritaceae</taxon>
        <taxon>Coraliomargarita</taxon>
    </lineage>
</organism>